<sequence length="109" mass="12469">MPRWGRKNKNILASIVAMLEKEVSWKLSKMPYMGWAKHHGKYYPAVVLDKNEWNFSETDGGKVWVVCLGFTKKYLCTDKNDNGAMSIVTQSPIVIQSSIKILSDIDKFI</sequence>
<keyword evidence="1" id="KW-1185">Reference proteome</keyword>
<dbReference type="Proteomes" id="UP000887565">
    <property type="component" value="Unplaced"/>
</dbReference>
<accession>A0A915L0F7</accession>
<reference evidence="2" key="1">
    <citation type="submission" date="2022-11" db="UniProtKB">
        <authorList>
            <consortium name="WormBaseParasite"/>
        </authorList>
    </citation>
    <scope>IDENTIFICATION</scope>
</reference>
<name>A0A915L0F7_ROMCU</name>
<evidence type="ECO:0000313" key="1">
    <source>
        <dbReference type="Proteomes" id="UP000887565"/>
    </source>
</evidence>
<dbReference type="WBParaSite" id="nRc.2.0.1.t44547-RA">
    <property type="protein sequence ID" value="nRc.2.0.1.t44547-RA"/>
    <property type="gene ID" value="nRc.2.0.1.g44547"/>
</dbReference>
<organism evidence="1 2">
    <name type="scientific">Romanomermis culicivorax</name>
    <name type="common">Nematode worm</name>
    <dbReference type="NCBI Taxonomy" id="13658"/>
    <lineage>
        <taxon>Eukaryota</taxon>
        <taxon>Metazoa</taxon>
        <taxon>Ecdysozoa</taxon>
        <taxon>Nematoda</taxon>
        <taxon>Enoplea</taxon>
        <taxon>Dorylaimia</taxon>
        <taxon>Mermithida</taxon>
        <taxon>Mermithoidea</taxon>
        <taxon>Mermithidae</taxon>
        <taxon>Romanomermis</taxon>
    </lineage>
</organism>
<proteinExistence type="predicted"/>
<evidence type="ECO:0000313" key="2">
    <source>
        <dbReference type="WBParaSite" id="nRc.2.0.1.t44547-RA"/>
    </source>
</evidence>
<dbReference type="AlphaFoldDB" id="A0A915L0F7"/>
<protein>
    <submittedName>
        <fullName evidence="2">Uncharacterized protein</fullName>
    </submittedName>
</protein>